<dbReference type="PANTHER" id="PTHR30164">
    <property type="entry name" value="MTFA PEPTIDASE"/>
    <property type="match status" value="1"/>
</dbReference>
<accession>A0A2R5FC52</accession>
<dbReference type="RefSeq" id="WP_109016740.1">
    <property type="nucleotide sequence ID" value="NZ_BDOQ01000019.1"/>
</dbReference>
<dbReference type="InterPro" id="IPR024079">
    <property type="entry name" value="MetalloPept_cat_dom_sf"/>
</dbReference>
<dbReference type="PANTHER" id="PTHR30164:SF2">
    <property type="entry name" value="PROTEIN MTFA"/>
    <property type="match status" value="1"/>
</dbReference>
<dbReference type="Proteomes" id="UP000245081">
    <property type="component" value="Unassembled WGS sequence"/>
</dbReference>
<sequence length="261" mass="30028">MFFRHWRRKRILRDHLIPQTAWETTVSNLPLLHGLTEDELLRLRQLATLFLHEKSLEPVEGLQLDHAMRYDLAAQTVLPILNLGIDWYDGWTSLVLYPDEFATRQDWMDEAGVVHARREIRSGEAWQIGPVVLSWADVTASGGCEGYNAVIHEMAHKLDMSNGAMDGCPRLSDAMTAAAWRHAFKPAYEDFCRRVDDGEETPLDPYAAEAPEEFFAVMSEYFFEWPELLHQEYPAVYEQLAQFYRQDTLCRLASLAASFSS</sequence>
<dbReference type="FunFam" id="3.40.390.10:FF:000012">
    <property type="entry name" value="Protein MtfA"/>
    <property type="match status" value="1"/>
</dbReference>
<evidence type="ECO:0000313" key="2">
    <source>
        <dbReference type="Proteomes" id="UP000245081"/>
    </source>
</evidence>
<proteinExistence type="predicted"/>
<dbReference type="AlphaFoldDB" id="A0A2R5FC52"/>
<dbReference type="Pfam" id="PF06167">
    <property type="entry name" value="Peptidase_M90"/>
    <property type="match status" value="1"/>
</dbReference>
<dbReference type="GO" id="GO:0008237">
    <property type="term" value="F:metallopeptidase activity"/>
    <property type="evidence" value="ECO:0007669"/>
    <property type="project" value="InterPro"/>
</dbReference>
<comment type="caution">
    <text evidence="1">The sequence shown here is derived from an EMBL/GenBank/DDBJ whole genome shotgun (WGS) entry which is preliminary data.</text>
</comment>
<dbReference type="OrthoDB" id="9786424at2"/>
<dbReference type="GO" id="GO:0005829">
    <property type="term" value="C:cytosol"/>
    <property type="evidence" value="ECO:0007669"/>
    <property type="project" value="TreeGrafter"/>
</dbReference>
<dbReference type="EMBL" id="BDOQ01000019">
    <property type="protein sequence ID" value="GBG15595.1"/>
    <property type="molecule type" value="Genomic_DNA"/>
</dbReference>
<dbReference type="InterPro" id="IPR010384">
    <property type="entry name" value="MtfA_fam"/>
</dbReference>
<evidence type="ECO:0000313" key="1">
    <source>
        <dbReference type="EMBL" id="GBG15595.1"/>
    </source>
</evidence>
<dbReference type="SUPFAM" id="SSF55486">
    <property type="entry name" value="Metalloproteases ('zincins'), catalytic domain"/>
    <property type="match status" value="1"/>
</dbReference>
<dbReference type="Gene3D" id="3.40.390.10">
    <property type="entry name" value="Collagenase (Catalytic Domain)"/>
    <property type="match status" value="1"/>
</dbReference>
<dbReference type="InterPro" id="IPR042252">
    <property type="entry name" value="MtfA_N"/>
</dbReference>
<keyword evidence="2" id="KW-1185">Reference proteome</keyword>
<dbReference type="CDD" id="cd20169">
    <property type="entry name" value="Peptidase_M90_mtfA"/>
    <property type="match status" value="1"/>
</dbReference>
<organism evidence="1 2">
    <name type="scientific">Novimethylophilus kurashikiensis</name>
    <dbReference type="NCBI Taxonomy" id="1825523"/>
    <lineage>
        <taxon>Bacteria</taxon>
        <taxon>Pseudomonadati</taxon>
        <taxon>Pseudomonadota</taxon>
        <taxon>Betaproteobacteria</taxon>
        <taxon>Nitrosomonadales</taxon>
        <taxon>Methylophilaceae</taxon>
        <taxon>Novimethylophilus</taxon>
    </lineage>
</organism>
<reference evidence="1 2" key="1">
    <citation type="journal article" date="2018" name="Environ. Microbiol.">
        <title>Isolation and genomic characterization of Novimethylophilus kurashikiensis gen. nov. sp. nov., a new lanthanide-dependent methylotrophic species of Methylophilaceae.</title>
        <authorList>
            <person name="Lv H."/>
            <person name="Sahin N."/>
            <person name="Tani A."/>
        </authorList>
    </citation>
    <scope>NUCLEOTIDE SEQUENCE [LARGE SCALE GENOMIC DNA]</scope>
    <source>
        <strain evidence="1 2">La2-4</strain>
    </source>
</reference>
<protein>
    <submittedName>
        <fullName evidence="1">MtfA peptidase</fullName>
    </submittedName>
</protein>
<name>A0A2R5FC52_9PROT</name>
<dbReference type="Gene3D" id="1.10.472.150">
    <property type="entry name" value="Glucose-regulated metallo-peptidase M90, N-terminal domain"/>
    <property type="match status" value="1"/>
</dbReference>
<dbReference type="GO" id="GO:0004177">
    <property type="term" value="F:aminopeptidase activity"/>
    <property type="evidence" value="ECO:0007669"/>
    <property type="project" value="TreeGrafter"/>
</dbReference>
<gene>
    <name evidence="1" type="primary">mtfA</name>
    <name evidence="1" type="ORF">NMK_3206</name>
</gene>